<sequence>MEHILIFIEPQHPNHPLKCPNTKGVFSCQLGPECEPTMLLKTRASVILTRKGKDWKWGVATNQSIFDFVTDKWLEIAAFSAKLSAGEAFELADSYYGDRLPELGPTDTLEQNGFLTQRISMIPTMSGRFKVGQSVVSYSGLKGRVICTDAKIVRGLCNLVVLWEQDSGEFIEWYNTNTAFIKDGYLNPGDDPNQADPTRFKLPADFAIKL</sequence>
<keyword evidence="2" id="KW-1185">Reference proteome</keyword>
<name>A0A384ZS63_9CAUD</name>
<proteinExistence type="predicted"/>
<protein>
    <submittedName>
        <fullName evidence="1">Uncharacterized protein</fullName>
    </submittedName>
</protein>
<accession>A0A384ZS63</accession>
<dbReference type="EMBL" id="MH375644">
    <property type="protein sequence ID" value="AXC34479.1"/>
    <property type="molecule type" value="Genomic_DNA"/>
</dbReference>
<dbReference type="Proteomes" id="UP000260311">
    <property type="component" value="Segment"/>
</dbReference>
<evidence type="ECO:0000313" key="1">
    <source>
        <dbReference type="EMBL" id="AXC34479.1"/>
    </source>
</evidence>
<dbReference type="GeneID" id="55608557"/>
<organism evidence="1 2">
    <name type="scientific">Vibrio phage YC</name>
    <dbReference type="NCBI Taxonomy" id="2267403"/>
    <lineage>
        <taxon>Viruses</taxon>
        <taxon>Duplodnaviria</taxon>
        <taxon>Heunggongvirae</taxon>
        <taxon>Uroviricota</taxon>
        <taxon>Caudoviricetes</taxon>
        <taxon>Pantevenvirales</taxon>
        <taxon>Ackermannviridae</taxon>
        <taxon>Campanilevirus</taxon>
        <taxon>Campanilevirus YC</taxon>
    </lineage>
</organism>
<dbReference type="RefSeq" id="YP_009838325.1">
    <property type="nucleotide sequence ID" value="NC_048709.1"/>
</dbReference>
<evidence type="ECO:0000313" key="2">
    <source>
        <dbReference type="Proteomes" id="UP000260311"/>
    </source>
</evidence>
<reference evidence="1 2" key="1">
    <citation type="submission" date="2018-05" db="EMBL/GenBank/DDBJ databases">
        <title>The genome of Vibrio coralliilyticus phage YC.</title>
        <authorList>
            <person name="Benler S."/>
        </authorList>
    </citation>
    <scope>NUCLEOTIDE SEQUENCE [LARGE SCALE GENOMIC DNA]</scope>
</reference>
<dbReference type="KEGG" id="vg:55608557"/>